<keyword evidence="2" id="KW-0472">Membrane</keyword>
<dbReference type="Proteomes" id="UP001418796">
    <property type="component" value="Unassembled WGS sequence"/>
</dbReference>
<dbReference type="RefSeq" id="WP_343132235.1">
    <property type="nucleotide sequence ID" value="NZ_JBCITK010000002.1"/>
</dbReference>
<keyword evidence="4" id="KW-1185">Reference proteome</keyword>
<keyword evidence="2" id="KW-0812">Transmembrane</keyword>
<evidence type="ECO:0000313" key="4">
    <source>
        <dbReference type="Proteomes" id="UP001418796"/>
    </source>
</evidence>
<sequence>MSTEFILIVTTVIIFLIVLLYAFAKHLQNNHKKYLNAFNEAQAKRQRQIEILEEISLKQDKLLEEYQKKENKEG</sequence>
<proteinExistence type="predicted"/>
<accession>A0ABU9VNY2</accession>
<dbReference type="EMBL" id="JBCITK010000002">
    <property type="protein sequence ID" value="MEN0645568.1"/>
    <property type="molecule type" value="Genomic_DNA"/>
</dbReference>
<reference evidence="3 4" key="1">
    <citation type="submission" date="2024-03" db="EMBL/GenBank/DDBJ databases">
        <title>Bacilli Hybrid Assemblies.</title>
        <authorList>
            <person name="Kovac J."/>
        </authorList>
    </citation>
    <scope>NUCLEOTIDE SEQUENCE [LARGE SCALE GENOMIC DNA]</scope>
    <source>
        <strain evidence="3 4">FSL R7-0666</strain>
    </source>
</reference>
<keyword evidence="2" id="KW-1133">Transmembrane helix</keyword>
<gene>
    <name evidence="3" type="ORF">MKY91_20595</name>
</gene>
<organism evidence="3 4">
    <name type="scientific">Alkalicoccobacillus gibsonii</name>
    <dbReference type="NCBI Taxonomy" id="79881"/>
    <lineage>
        <taxon>Bacteria</taxon>
        <taxon>Bacillati</taxon>
        <taxon>Bacillota</taxon>
        <taxon>Bacilli</taxon>
        <taxon>Bacillales</taxon>
        <taxon>Bacillaceae</taxon>
        <taxon>Alkalicoccobacillus</taxon>
    </lineage>
</organism>
<comment type="caution">
    <text evidence="3">The sequence shown here is derived from an EMBL/GenBank/DDBJ whole genome shotgun (WGS) entry which is preliminary data.</text>
</comment>
<protein>
    <submittedName>
        <fullName evidence="3">Uncharacterized protein</fullName>
    </submittedName>
</protein>
<feature type="transmembrane region" description="Helical" evidence="2">
    <location>
        <begin position="6"/>
        <end position="24"/>
    </location>
</feature>
<name>A0ABU9VNY2_9BACI</name>
<evidence type="ECO:0000256" key="1">
    <source>
        <dbReference type="SAM" id="Coils"/>
    </source>
</evidence>
<evidence type="ECO:0000256" key="2">
    <source>
        <dbReference type="SAM" id="Phobius"/>
    </source>
</evidence>
<feature type="coiled-coil region" evidence="1">
    <location>
        <begin position="24"/>
        <end position="72"/>
    </location>
</feature>
<evidence type="ECO:0000313" key="3">
    <source>
        <dbReference type="EMBL" id="MEN0645568.1"/>
    </source>
</evidence>
<keyword evidence="1" id="KW-0175">Coiled coil</keyword>